<dbReference type="EMBL" id="GBRH01196960">
    <property type="protein sequence ID" value="JAE00936.1"/>
    <property type="molecule type" value="Transcribed_RNA"/>
</dbReference>
<protein>
    <submittedName>
        <fullName evidence="1">Uncharacterized protein</fullName>
    </submittedName>
</protein>
<reference evidence="1" key="2">
    <citation type="journal article" date="2015" name="Data Brief">
        <title>Shoot transcriptome of the giant reed, Arundo donax.</title>
        <authorList>
            <person name="Barrero R.A."/>
            <person name="Guerrero F.D."/>
            <person name="Moolhuijzen P."/>
            <person name="Goolsby J.A."/>
            <person name="Tidwell J."/>
            <person name="Bellgard S.E."/>
            <person name="Bellgard M.I."/>
        </authorList>
    </citation>
    <scope>NUCLEOTIDE SEQUENCE</scope>
    <source>
        <tissue evidence="1">Shoot tissue taken approximately 20 cm above the soil surface</tissue>
    </source>
</reference>
<name>A0A0A9ESR3_ARUDO</name>
<evidence type="ECO:0000313" key="1">
    <source>
        <dbReference type="EMBL" id="JAE00936.1"/>
    </source>
</evidence>
<dbReference type="AlphaFoldDB" id="A0A0A9ESR3"/>
<accession>A0A0A9ESR3</accession>
<organism evidence="1">
    <name type="scientific">Arundo donax</name>
    <name type="common">Giant reed</name>
    <name type="synonym">Donax arundinaceus</name>
    <dbReference type="NCBI Taxonomy" id="35708"/>
    <lineage>
        <taxon>Eukaryota</taxon>
        <taxon>Viridiplantae</taxon>
        <taxon>Streptophyta</taxon>
        <taxon>Embryophyta</taxon>
        <taxon>Tracheophyta</taxon>
        <taxon>Spermatophyta</taxon>
        <taxon>Magnoliopsida</taxon>
        <taxon>Liliopsida</taxon>
        <taxon>Poales</taxon>
        <taxon>Poaceae</taxon>
        <taxon>PACMAD clade</taxon>
        <taxon>Arundinoideae</taxon>
        <taxon>Arundineae</taxon>
        <taxon>Arundo</taxon>
    </lineage>
</organism>
<proteinExistence type="predicted"/>
<sequence length="97" mass="11059">MTNPMAYMARNAKSMSPSNAVPSLRIKWCPATIRHCILICSMPFIKIQASRPLQQAKVRCLRIKNTLNNACSFPRCMVARIRYECRYQDKGLACSYG</sequence>
<reference evidence="1" key="1">
    <citation type="submission" date="2014-09" db="EMBL/GenBank/DDBJ databases">
        <authorList>
            <person name="Magalhaes I.L.F."/>
            <person name="Oliveira U."/>
            <person name="Santos F.R."/>
            <person name="Vidigal T.H.D.A."/>
            <person name="Brescovit A.D."/>
            <person name="Santos A.J."/>
        </authorList>
    </citation>
    <scope>NUCLEOTIDE SEQUENCE</scope>
    <source>
        <tissue evidence="1">Shoot tissue taken approximately 20 cm above the soil surface</tissue>
    </source>
</reference>